<evidence type="ECO:0000259" key="10">
    <source>
        <dbReference type="Pfam" id="PF00924"/>
    </source>
</evidence>
<keyword evidence="4" id="KW-1003">Cell membrane</keyword>
<evidence type="ECO:0000256" key="6">
    <source>
        <dbReference type="ARBA" id="ARBA00022989"/>
    </source>
</evidence>
<dbReference type="InterPro" id="IPR011014">
    <property type="entry name" value="MscS_channel_TM-2"/>
</dbReference>
<dbReference type="AlphaFoldDB" id="A0A097IFM4"/>
<feature type="transmembrane region" description="Helical" evidence="9">
    <location>
        <begin position="94"/>
        <end position="121"/>
    </location>
</feature>
<dbReference type="SUPFAM" id="SSF82861">
    <property type="entry name" value="Mechanosensitive channel protein MscS (YggB), transmembrane region"/>
    <property type="match status" value="1"/>
</dbReference>
<proteinExistence type="inferred from homology"/>
<dbReference type="InterPro" id="IPR010920">
    <property type="entry name" value="LSM_dom_sf"/>
</dbReference>
<dbReference type="PANTHER" id="PTHR30460:SF0">
    <property type="entry name" value="MODERATE CONDUCTANCE MECHANOSENSITIVE CHANNEL YBIO"/>
    <property type="match status" value="1"/>
</dbReference>
<evidence type="ECO:0000313" key="11">
    <source>
        <dbReference type="EMBL" id="AIT60915.1"/>
    </source>
</evidence>
<dbReference type="InterPro" id="IPR023408">
    <property type="entry name" value="MscS_beta-dom_sf"/>
</dbReference>
<feature type="transmembrane region" description="Helical" evidence="9">
    <location>
        <begin position="59"/>
        <end position="82"/>
    </location>
</feature>
<feature type="transmembrane region" description="Helical" evidence="9">
    <location>
        <begin position="380"/>
        <end position="398"/>
    </location>
</feature>
<keyword evidence="5 9" id="KW-0812">Transmembrane</keyword>
<evidence type="ECO:0000256" key="7">
    <source>
        <dbReference type="ARBA" id="ARBA00023136"/>
    </source>
</evidence>
<reference evidence="11 12" key="1">
    <citation type="submission" date="2013-09" db="EMBL/GenBank/DDBJ databases">
        <title>Complete genome sequence of Corynebacterium doosanense CAU 212(T) (=DSM 45436(T)), isolated from activated sludge.</title>
        <authorList>
            <person name="Schaffert L."/>
            <person name="Albersmeier A."/>
            <person name="Kalinowski J."/>
            <person name="Ruckert C."/>
        </authorList>
    </citation>
    <scope>NUCLEOTIDE SEQUENCE [LARGE SCALE GENOMIC DNA]</scope>
    <source>
        <strain evidence="11 12">CAU 212</strain>
    </source>
</reference>
<feature type="transmembrane region" description="Helical" evidence="9">
    <location>
        <begin position="12"/>
        <end position="31"/>
    </location>
</feature>
<evidence type="ECO:0000313" key="12">
    <source>
        <dbReference type="Proteomes" id="UP000029914"/>
    </source>
</evidence>
<dbReference type="GO" id="GO:0008381">
    <property type="term" value="F:mechanosensitive monoatomic ion channel activity"/>
    <property type="evidence" value="ECO:0007669"/>
    <property type="project" value="InterPro"/>
</dbReference>
<dbReference type="STRING" id="558173.CDOO_06325"/>
<evidence type="ECO:0000256" key="5">
    <source>
        <dbReference type="ARBA" id="ARBA00022692"/>
    </source>
</evidence>
<evidence type="ECO:0000256" key="3">
    <source>
        <dbReference type="ARBA" id="ARBA00008017"/>
    </source>
</evidence>
<feature type="region of interest" description="Disordered" evidence="8">
    <location>
        <begin position="412"/>
        <end position="506"/>
    </location>
</feature>
<evidence type="ECO:0000256" key="4">
    <source>
        <dbReference type="ARBA" id="ARBA00022475"/>
    </source>
</evidence>
<feature type="compositionally biased region" description="Polar residues" evidence="8">
    <location>
        <begin position="306"/>
        <end position="316"/>
    </location>
</feature>
<dbReference type="GO" id="GO:0005886">
    <property type="term" value="C:plasma membrane"/>
    <property type="evidence" value="ECO:0007669"/>
    <property type="project" value="UniProtKB-SubCell"/>
</dbReference>
<comment type="subcellular location">
    <subcellularLocation>
        <location evidence="2">Cell membrane</location>
    </subcellularLocation>
    <subcellularLocation>
        <location evidence="1">Membrane</location>
        <topology evidence="1">Multi-pass membrane protein</topology>
    </subcellularLocation>
</comment>
<dbReference type="Gene3D" id="2.30.30.60">
    <property type="match status" value="1"/>
</dbReference>
<evidence type="ECO:0000256" key="2">
    <source>
        <dbReference type="ARBA" id="ARBA00004236"/>
    </source>
</evidence>
<dbReference type="Pfam" id="PF00924">
    <property type="entry name" value="MS_channel_2nd"/>
    <property type="match status" value="1"/>
</dbReference>
<dbReference type="PANTHER" id="PTHR30460">
    <property type="entry name" value="MODERATE CONDUCTANCE MECHANOSENSITIVE CHANNEL YBIO"/>
    <property type="match status" value="1"/>
</dbReference>
<keyword evidence="7 9" id="KW-0472">Membrane</keyword>
<dbReference type="InterPro" id="IPR045276">
    <property type="entry name" value="YbiO_bact"/>
</dbReference>
<evidence type="ECO:0000256" key="9">
    <source>
        <dbReference type="SAM" id="Phobius"/>
    </source>
</evidence>
<dbReference type="HOGENOM" id="CLU_025920_0_0_11"/>
<comment type="similarity">
    <text evidence="3">Belongs to the MscS (TC 1.A.23) family.</text>
</comment>
<feature type="region of interest" description="Disordered" evidence="8">
    <location>
        <begin position="288"/>
        <end position="373"/>
    </location>
</feature>
<organism evidence="11 12">
    <name type="scientific">Corynebacterium doosanense CAU 212 = DSM 45436</name>
    <dbReference type="NCBI Taxonomy" id="558173"/>
    <lineage>
        <taxon>Bacteria</taxon>
        <taxon>Bacillati</taxon>
        <taxon>Actinomycetota</taxon>
        <taxon>Actinomycetes</taxon>
        <taxon>Mycobacteriales</taxon>
        <taxon>Corynebacteriaceae</taxon>
        <taxon>Corynebacterium</taxon>
    </lineage>
</organism>
<dbReference type="InterPro" id="IPR006685">
    <property type="entry name" value="MscS_channel_2nd"/>
</dbReference>
<dbReference type="Gene3D" id="1.10.287.1260">
    <property type="match status" value="1"/>
</dbReference>
<dbReference type="EMBL" id="CP006764">
    <property type="protein sequence ID" value="AIT60915.1"/>
    <property type="molecule type" value="Genomic_DNA"/>
</dbReference>
<feature type="compositionally biased region" description="Basic and acidic residues" evidence="8">
    <location>
        <begin position="288"/>
        <end position="305"/>
    </location>
</feature>
<sequence>MPLTYLFGQAWAWLADTGINLAIIIACAFLIPRAGRFAERIVEREVTENQDENDTKASLAFAGVGIYVAQIAAYFLLIIAFLQQIGFSLAGAAIPATVVSAAIGFGAQSIIADFLAGFFVLSEKQYGVGDWVRFQGSGVEVEGSVISITMRATTIRTLAQETVTIPNSTAKVCVNTSNFWSRAVIVMPVPLLGSESPTDAVRRAEAATRRALDDEEIAPTLIGELDVHPATAITPPTTVGMPWTMDMRFMVQVEAGSQWLVERAVRLSILREFWDEYGSATTMTGDLNDRVITTEERRARHRDETPTTVMSTSQPRESLDSGEHDEGENPVPASLAGPDGADPAGRHPAPDSAADTPEVHQPATRGQRVRDSLRETRGSTGWLLGVLAVLLVVKMLFFSAEGEGGERVAGILAPPAPVTTEQTTEETVPESTESEPVSPTPSEEYPETTAPETTAPETPGAVEPSATATAPRPAPTAGTTPGQTSISQPQPTTVPTPETGAGTGLN</sequence>
<keyword evidence="6 9" id="KW-1133">Transmembrane helix</keyword>
<dbReference type="eggNOG" id="COG0668">
    <property type="taxonomic scope" value="Bacteria"/>
</dbReference>
<evidence type="ECO:0000256" key="1">
    <source>
        <dbReference type="ARBA" id="ARBA00004141"/>
    </source>
</evidence>
<dbReference type="KEGG" id="cdo:CDOO_06325"/>
<feature type="domain" description="Mechanosensitive ion channel MscS" evidence="10">
    <location>
        <begin position="110"/>
        <end position="169"/>
    </location>
</feature>
<feature type="compositionally biased region" description="Low complexity" evidence="8">
    <location>
        <begin position="429"/>
        <end position="499"/>
    </location>
</feature>
<gene>
    <name evidence="11" type="ORF">CDOO_06325</name>
</gene>
<evidence type="ECO:0000256" key="8">
    <source>
        <dbReference type="SAM" id="MobiDB-lite"/>
    </source>
</evidence>
<keyword evidence="12" id="KW-1185">Reference proteome</keyword>
<protein>
    <submittedName>
        <fullName evidence="11">Small-conductance mechanosensitive channel</fullName>
    </submittedName>
</protein>
<dbReference type="Proteomes" id="UP000029914">
    <property type="component" value="Chromosome"/>
</dbReference>
<accession>A0A097IFM4</accession>
<name>A0A097IFM4_9CORY</name>
<dbReference type="SUPFAM" id="SSF50182">
    <property type="entry name" value="Sm-like ribonucleoproteins"/>
    <property type="match status" value="1"/>
</dbReference>